<name>A0A179GZB9_PURLI</name>
<accession>A0A179GZB9</accession>
<evidence type="ECO:0000313" key="2">
    <source>
        <dbReference type="Proteomes" id="UP000078340"/>
    </source>
</evidence>
<protein>
    <submittedName>
        <fullName evidence="1">Uncharacterized protein</fullName>
    </submittedName>
</protein>
<comment type="caution">
    <text evidence="1">The sequence shown here is derived from an EMBL/GenBank/DDBJ whole genome shotgun (WGS) entry which is preliminary data.</text>
</comment>
<dbReference type="EMBL" id="LSBI01000008">
    <property type="protein sequence ID" value="OAQ83336.1"/>
    <property type="molecule type" value="Genomic_DNA"/>
</dbReference>
<sequence length="163" mass="18276">MEAESERAVSAILPKRPRSACPQRLISGLGDAALSVPQWQRSAPRPLVRAQTALLHATPWPWRSFTCPAVIIQHINGMARSADPYTSSPPVANDQHLQRRRAITPLCHPRLAAPQPTRSPMSSRRSIWHPDHLVSPVPPSRMPVHVHSSRPQRLFRTLQVTRD</sequence>
<reference evidence="1 2" key="1">
    <citation type="submission" date="2016-02" db="EMBL/GenBank/DDBJ databases">
        <title>Biosynthesis of antibiotic leucinostatins and their inhibition on Phytophthora in bio-control Purpureocillium lilacinum.</title>
        <authorList>
            <person name="Wang G."/>
            <person name="Liu Z."/>
            <person name="Lin R."/>
            <person name="Li E."/>
            <person name="Mao Z."/>
            <person name="Ling J."/>
            <person name="Yin W."/>
            <person name="Xie B."/>
        </authorList>
    </citation>
    <scope>NUCLEOTIDE SEQUENCE [LARGE SCALE GENOMIC DNA]</scope>
    <source>
        <strain evidence="1">PLFJ-1</strain>
    </source>
</reference>
<evidence type="ECO:0000313" key="1">
    <source>
        <dbReference type="EMBL" id="OAQ83336.1"/>
    </source>
</evidence>
<dbReference type="Proteomes" id="UP000078340">
    <property type="component" value="Unassembled WGS sequence"/>
</dbReference>
<dbReference type="AlphaFoldDB" id="A0A179GZB9"/>
<proteinExistence type="predicted"/>
<gene>
    <name evidence="1" type="ORF">VFPFJ_09139</name>
</gene>
<organism evidence="1 2">
    <name type="scientific">Purpureocillium lilacinum</name>
    <name type="common">Paecilomyces lilacinus</name>
    <dbReference type="NCBI Taxonomy" id="33203"/>
    <lineage>
        <taxon>Eukaryota</taxon>
        <taxon>Fungi</taxon>
        <taxon>Dikarya</taxon>
        <taxon>Ascomycota</taxon>
        <taxon>Pezizomycotina</taxon>
        <taxon>Sordariomycetes</taxon>
        <taxon>Hypocreomycetidae</taxon>
        <taxon>Hypocreales</taxon>
        <taxon>Ophiocordycipitaceae</taxon>
        <taxon>Purpureocillium</taxon>
    </lineage>
</organism>